<feature type="region of interest" description="Disordered" evidence="1">
    <location>
        <begin position="2265"/>
        <end position="2354"/>
    </location>
</feature>
<comment type="caution">
    <text evidence="5">The sequence shown here is derived from an EMBL/GenBank/DDBJ whole genome shotgun (WGS) entry which is preliminary data.</text>
</comment>
<feature type="domain" description="FMP27/BLTP2/Hobbit GFWDK motif-containing RBG unit" evidence="2">
    <location>
        <begin position="1216"/>
        <end position="1375"/>
    </location>
</feature>
<keyword evidence="6" id="KW-1185">Reference proteome</keyword>
<dbReference type="PANTHER" id="PTHR15678">
    <property type="entry name" value="ANTIGEN MLAA-22-RELATED"/>
    <property type="match status" value="1"/>
</dbReference>
<evidence type="ECO:0000259" key="2">
    <source>
        <dbReference type="SMART" id="SM01214"/>
    </source>
</evidence>
<sequence>MTQTDNDQTGTGCINIETIKLHLSLFKKSNYYAELSISNVILNLKGLNENLFDLSSEENASNSNNSKSSNCLDSKFIKSLNNQNYDPNAPVIIYPNNNNKLKRLIKFFIKSMPHLSFIINQSKILITSELSINCKKIIGKTDINKSITKNSFLKKLKNSNHIWISSLQLYNCNLINIKSNQSLSNFFTRCETSITFQLDINSGIASSLQPVLRILEMDISIIYLLKLIKSINPNFQFNNNKNNSNSQNDIKIKKIHKYKLYIYGFVFRLLKNASISLQSLNISDIPLTNLNNLNNYLNNSKYLDDDEIYLENFIFLTTKIASFSLDIGPVNPNQVGYSLKFVEGSLPLQWIYNLSNLKFTLNYSKIKNYNGKIKDFDVLFIPNLLFTMESTMMINLLRVVFNNYIQDNFTKKQTITTIQMTVANPSLDISAEQLSILMKIFKEKDIKDNNNKQKKQQQQQQEISDTLKEEYKNRKLDYKNIILNTSPKFQIKIFLEKPLAIIKSENEIIENKDIHLSTFQPSMISLQFDITTVKNIMNFAFRCDIPDTSMIYQRNNLNKTATSYFSIKDIHLKISFQFFNFSKLWITFNIGGLSINLTNLEVINGLSILYNSLKFYSLKNKPIFKQNHQINSKSKFSLFDKSFKDLPSWFSTINISLKDINIIIGSKSLFFPAIDLLDEMNEYNNFLDEKVYSPSSVSFKINSIELNLKNKSSSSSITETGDNSSTSYSENSKTPDDYYWFISSKISNTQIYTKIIHPDYEVSINERILKIPQFDSTLYCLKTKLFEFSNIINTIDISHSVSSHFTIFSAFYLMKTAILHHKFNLENENIVTKSNTKSNTNNPIIKKNLLNIINIKWYLKEMQFKMIMPQNFHLRIDLFDFKGFANNNAILMEKKLIRVFIKKDPKVNYFNRFITFDNIKTICKFPNENDKLMKISITDQNIKFSIPSNFIVHSFFDAIILTLKLSKKFIKSLKSGPTLGLDKISSTGIINLPKIKIKSETLAISIDDDPFESELGMIYQLGILEQKNRLEKEKYFNQFIDNIRKNSLDSFDTDEKLNQFNELLDNIILNPVSFDLNIEDIKLNNIINDCSRKLHKLRTNISKSWIILVNEYKLKKKAMVSANTKFISQNIISSITPILPFNSKIIDFDDNPPLMALLFNDLIISIKPPSFDKDSGDVHKFLNRIGKGVPLDTNWDKIIPLNMNIKACEVRVHLRDFPLPFVYIPNYKSSKNWSDSFNLNSTLVIAEPMPISDQQYWYINIPMYDCIQEGSSSDVYYSWQAPKTITTVKSYYEIECNINSDNSTLVTWSTSYQAVLRQLNICFDTFSKATNDPSPKLGVWDKLRNIMHGYFKINWINENSEVCINILNTQDPYQILGINAGFSLIFKNDVRWIINDPEREFERDYFIFRSKSVLFGIPNYLCQPLPCWCTRKLIFLPSDIEDLFVTSLFGYYLNSDLYLDDNNIYADNMLELASINKFKTHNIYLNGDIELKLTMIFERKLEDGTKTMEFKSHFENILTSSHLVKDSSNFDSYKGFRSDFIHAGLALSAKNSIYNILRLTPRSLFHFKKWFKQFSDDIGLPIKNGNLWAAKNESVELGSHLMTFKFMFDVEPLYIYHGYRVDLIKPDNHTLIGLKAKIDSFKCDLHQRKEKKIKHIEFLNQNYDVMKMTFYIGKIDLNEIDLRVIGLKFLQAKDDDEPLHKFEIFDDDQDWIDVDDYEEVDIPALRYSDIDGQIHPLLYATHFCYWMDKKFGENEFGNEDSHNCYIKPDEFPKSKFHHIFDTDKLKFKWYPHVRNLLFEYIAGIEFRNAYIFSTSYSSVNEIKNKLAERVEEKESISENTKSRMLGYQINSEEEFKKAMRDITDYFKSTIAVDHMLLRFSDVQIQLMASPEQEQLILFRVQHNEVEIISLMDKDWYRYVSSANIAKRFGTIFQNADLLIISKKEYNELGKTNNHYGSNNVWPAFLDGDEPEEFIKNKTLLSNVLIYLIMEKTSNSYAGGKRRNKLYVNIPNFETKIDSESYITFFNTIQHLLVYSSPQQKQFAEMTEALELATGDMDKQILLNDLQNSSYQIKQLMSIYRSLSPQRCITEGETYTDSLIRQKCTKLFSNTLILSKLALMSFDTISEKEDDNCFMEWVISAANINIKLIDNDHSFLNFIMKDCFFSRLEMLDKSTINQICLKTIKILNTDYNILYPELLISYKPDSCFKDKYHELDNMVKIDWELGEKVGGMHNIKNVEISCHPMKISMEDTTGIKLMRFLFPKEVQSDESQSDGSNNSNSDDDNNFYNEYDDSESSYDDENDKDDKDDNDDNDDNEIVDKTYDNEKHLKNHDSEVKSDMTKPNIKIDNVDESSEERELALKNGITNEYLNVNDEDDKLEQVSLTSNGSTRTQKGSQYSKKVNTKSNIVSKYSKTLNKRIVDGKILNTADAVDNLSKMGFKGKDSVFEEGSSKSMSILEISERAKLFFAVGKFVFNDFLLNVTFSGKGKLRLINVNNLTIVVPSFGVKKKIWTSVDMINAIKKHIIKTLIKQTGRLIKNKLFIHKRKKRVNKLERLFKKK</sequence>
<evidence type="ECO:0000259" key="4">
    <source>
        <dbReference type="SMART" id="SM01216"/>
    </source>
</evidence>
<dbReference type="Proteomes" id="UP000697127">
    <property type="component" value="Unassembled WGS sequence"/>
</dbReference>
<dbReference type="InterPro" id="IPR019449">
    <property type="entry name" value="FMP27_WPPW_RBG"/>
</dbReference>
<reference evidence="5" key="1">
    <citation type="submission" date="2020-11" db="EMBL/GenBank/DDBJ databases">
        <title>Kefir isolates.</title>
        <authorList>
            <person name="Marcisauskas S."/>
            <person name="Kim Y."/>
            <person name="Blasche S."/>
        </authorList>
    </citation>
    <scope>NUCLEOTIDE SEQUENCE</scope>
    <source>
        <strain evidence="5">Olga-1</strain>
    </source>
</reference>
<evidence type="ECO:0000313" key="6">
    <source>
        <dbReference type="Proteomes" id="UP000697127"/>
    </source>
</evidence>
<gene>
    <name evidence="5" type="ORF">C6P40_005119</name>
</gene>
<feature type="compositionally biased region" description="Polar residues" evidence="1">
    <location>
        <begin position="721"/>
        <end position="732"/>
    </location>
</feature>
<dbReference type="InterPro" id="IPR045167">
    <property type="entry name" value="Hobbit"/>
</dbReference>
<feature type="compositionally biased region" description="Basic and acidic residues" evidence="1">
    <location>
        <begin position="2317"/>
        <end position="2339"/>
    </location>
</feature>
<feature type="compositionally biased region" description="Low complexity" evidence="1">
    <location>
        <begin position="2268"/>
        <end position="2279"/>
    </location>
</feature>
<feature type="domain" description="FMP27 WPPW motif-containing RBG unit" evidence="4">
    <location>
        <begin position="1633"/>
        <end position="1974"/>
    </location>
</feature>
<dbReference type="InterPro" id="IPR019441">
    <property type="entry name" value="FMP27/BLTP2/Hobbit_GFWDK_RBG"/>
</dbReference>
<dbReference type="SMART" id="SM01214">
    <property type="entry name" value="Fmp27_GFWDK"/>
    <property type="match status" value="1"/>
</dbReference>
<evidence type="ECO:0000259" key="3">
    <source>
        <dbReference type="SMART" id="SM01215"/>
    </source>
</evidence>
<proteinExistence type="predicted"/>
<evidence type="ECO:0000313" key="5">
    <source>
        <dbReference type="EMBL" id="KAG0689385.1"/>
    </source>
</evidence>
<dbReference type="InterPro" id="IPR019415">
    <property type="entry name" value="FMP27_SW_RBG"/>
</dbReference>
<accession>A0A9P6WLL1</accession>
<dbReference type="PANTHER" id="PTHR15678:SF15">
    <property type="entry name" value="PROTEIN FMP27, MITOCHONDRIAL"/>
    <property type="match status" value="1"/>
</dbReference>
<name>A0A9P6WLL1_9ASCO</name>
<dbReference type="SMART" id="SM01215">
    <property type="entry name" value="Fmp27_SW"/>
    <property type="match status" value="1"/>
</dbReference>
<evidence type="ECO:0000256" key="1">
    <source>
        <dbReference type="SAM" id="MobiDB-lite"/>
    </source>
</evidence>
<organism evidence="5 6">
    <name type="scientific">Pichia californica</name>
    <dbReference type="NCBI Taxonomy" id="460514"/>
    <lineage>
        <taxon>Eukaryota</taxon>
        <taxon>Fungi</taxon>
        <taxon>Dikarya</taxon>
        <taxon>Ascomycota</taxon>
        <taxon>Saccharomycotina</taxon>
        <taxon>Pichiomycetes</taxon>
        <taxon>Pichiales</taxon>
        <taxon>Pichiaceae</taxon>
        <taxon>Pichia</taxon>
    </lineage>
</organism>
<dbReference type="EMBL" id="PUHW01000083">
    <property type="protein sequence ID" value="KAG0689385.1"/>
    <property type="molecule type" value="Genomic_DNA"/>
</dbReference>
<feature type="region of interest" description="Disordered" evidence="1">
    <location>
        <begin position="713"/>
        <end position="732"/>
    </location>
</feature>
<dbReference type="Pfam" id="PF10344">
    <property type="entry name" value="Hobbit"/>
    <property type="match status" value="2"/>
</dbReference>
<protein>
    <submittedName>
        <fullName evidence="5">Uncharacterized protein</fullName>
    </submittedName>
</protein>
<feature type="compositionally biased region" description="Acidic residues" evidence="1">
    <location>
        <begin position="2280"/>
        <end position="2316"/>
    </location>
</feature>
<dbReference type="SMART" id="SM01216">
    <property type="entry name" value="Fmp27_WPPW"/>
    <property type="match status" value="1"/>
</dbReference>
<feature type="domain" description="FMP27 SW motif-containing RBG unit" evidence="3">
    <location>
        <begin position="1092"/>
        <end position="1194"/>
    </location>
</feature>